<evidence type="ECO:0000259" key="2">
    <source>
        <dbReference type="Pfam" id="PF13193"/>
    </source>
</evidence>
<protein>
    <submittedName>
        <fullName evidence="3">O-succinylbenzoic acid--CoA ligase</fullName>
        <ecNumber evidence="3">6.2.1.26</ecNumber>
    </submittedName>
</protein>
<organism evidence="3">
    <name type="scientific">uncultured Nocardioidaceae bacterium</name>
    <dbReference type="NCBI Taxonomy" id="253824"/>
    <lineage>
        <taxon>Bacteria</taxon>
        <taxon>Bacillati</taxon>
        <taxon>Actinomycetota</taxon>
        <taxon>Actinomycetes</taxon>
        <taxon>Propionibacteriales</taxon>
        <taxon>Nocardioidaceae</taxon>
        <taxon>environmental samples</taxon>
    </lineage>
</organism>
<feature type="domain" description="AMP-dependent synthetase/ligase" evidence="1">
    <location>
        <begin position="16"/>
        <end position="142"/>
    </location>
</feature>
<dbReference type="InterPro" id="IPR050237">
    <property type="entry name" value="ATP-dep_AMP-bd_enzyme"/>
</dbReference>
<dbReference type="EC" id="6.2.1.26" evidence="3"/>
<proteinExistence type="predicted"/>
<dbReference type="Gene3D" id="3.30.300.30">
    <property type="match status" value="1"/>
</dbReference>
<dbReference type="PANTHER" id="PTHR43767">
    <property type="entry name" value="LONG-CHAIN-FATTY-ACID--COA LIGASE"/>
    <property type="match status" value="1"/>
</dbReference>
<dbReference type="InterPro" id="IPR000873">
    <property type="entry name" value="AMP-dep_synth/lig_dom"/>
</dbReference>
<dbReference type="InterPro" id="IPR042099">
    <property type="entry name" value="ANL_N_sf"/>
</dbReference>
<sequence length="298" mass="31535">MRASAAATHARLGGPGQWLLTLPADYIAGTQVLLRSVLAGAEPVILDEHADLTSAVAQLKQPPRYTSLVPTQLTRLLQREPDAEALAMFDAVLVGGGAIEDDLRRSAQRRGVPVVATYGMSETCGGCVYDGVALDGVEVEIADSGRIRVAGPVLFDGYHGRADLTATVLQDGWFQTSDLGRIDGEGRLEVLGRVDDVVVSGGVNVPTGAVAARLREHRAVTAAEVVGAPDAEWGQVVVAVLSATGLDLEQVRDFVSATHPRAWAPRRLVLVDEVPLLPNGKPDRGALERLARRSAPPR</sequence>
<dbReference type="SUPFAM" id="SSF56801">
    <property type="entry name" value="Acetyl-CoA synthetase-like"/>
    <property type="match status" value="1"/>
</dbReference>
<dbReference type="AlphaFoldDB" id="A0A6J4KNK9"/>
<evidence type="ECO:0000259" key="1">
    <source>
        <dbReference type="Pfam" id="PF00501"/>
    </source>
</evidence>
<reference evidence="3" key="1">
    <citation type="submission" date="2020-02" db="EMBL/GenBank/DDBJ databases">
        <authorList>
            <person name="Meier V. D."/>
        </authorList>
    </citation>
    <scope>NUCLEOTIDE SEQUENCE</scope>
    <source>
        <strain evidence="3">AVDCRST_MAG46</strain>
    </source>
</reference>
<gene>
    <name evidence="3" type="ORF">AVDCRST_MAG46-151</name>
</gene>
<dbReference type="PANTHER" id="PTHR43767:SF1">
    <property type="entry name" value="NONRIBOSOMAL PEPTIDE SYNTHASE PES1 (EUROFUNG)-RELATED"/>
    <property type="match status" value="1"/>
</dbReference>
<dbReference type="InterPro" id="IPR045851">
    <property type="entry name" value="AMP-bd_C_sf"/>
</dbReference>
<dbReference type="EMBL" id="CADCUD010000010">
    <property type="protein sequence ID" value="CAA9311006.1"/>
    <property type="molecule type" value="Genomic_DNA"/>
</dbReference>
<dbReference type="Pfam" id="PF13193">
    <property type="entry name" value="AMP-binding_C"/>
    <property type="match status" value="1"/>
</dbReference>
<name>A0A6J4KNK9_9ACTN</name>
<keyword evidence="3" id="KW-0436">Ligase</keyword>
<accession>A0A6J4KNK9</accession>
<dbReference type="Gene3D" id="3.40.50.12780">
    <property type="entry name" value="N-terminal domain of ligase-like"/>
    <property type="match status" value="1"/>
</dbReference>
<feature type="domain" description="AMP-binding enzyme C-terminal" evidence="2">
    <location>
        <begin position="212"/>
        <end position="281"/>
    </location>
</feature>
<dbReference type="InterPro" id="IPR025110">
    <property type="entry name" value="AMP-bd_C"/>
</dbReference>
<dbReference type="GO" id="GO:0008756">
    <property type="term" value="F:o-succinylbenzoate-CoA ligase activity"/>
    <property type="evidence" value="ECO:0007669"/>
    <property type="project" value="UniProtKB-EC"/>
</dbReference>
<evidence type="ECO:0000313" key="3">
    <source>
        <dbReference type="EMBL" id="CAA9311006.1"/>
    </source>
</evidence>
<dbReference type="Pfam" id="PF00501">
    <property type="entry name" value="AMP-binding"/>
    <property type="match status" value="1"/>
</dbReference>